<dbReference type="STRING" id="1802517.A2892_03080"/>
<dbReference type="GO" id="GO:0043565">
    <property type="term" value="F:sequence-specific DNA binding"/>
    <property type="evidence" value="ECO:0007669"/>
    <property type="project" value="InterPro"/>
</dbReference>
<protein>
    <recommendedName>
        <fullName evidence="3">TrpR like protein, YerC/YecD</fullName>
    </recommendedName>
</protein>
<dbReference type="InterPro" id="IPR000831">
    <property type="entry name" value="Trp_repress"/>
</dbReference>
<evidence type="ECO:0000313" key="2">
    <source>
        <dbReference type="Proteomes" id="UP000176404"/>
    </source>
</evidence>
<dbReference type="InterPro" id="IPR010921">
    <property type="entry name" value="Trp_repressor/repl_initiator"/>
</dbReference>
<dbReference type="AlphaFoldDB" id="A0A1F8B8D5"/>
<dbReference type="PANTHER" id="PTHR40080">
    <property type="entry name" value="LMO1763 PROTEIN"/>
    <property type="match status" value="1"/>
</dbReference>
<accession>A0A1F8B8D5</accession>
<dbReference type="SUPFAM" id="SSF48295">
    <property type="entry name" value="TrpR-like"/>
    <property type="match status" value="1"/>
</dbReference>
<dbReference type="NCBIfam" id="TIGR02531">
    <property type="entry name" value="yecD_yerC"/>
    <property type="match status" value="1"/>
</dbReference>
<dbReference type="Pfam" id="PF01371">
    <property type="entry name" value="Trp_repressor"/>
    <property type="match status" value="1"/>
</dbReference>
<organism evidence="1 2">
    <name type="scientific">Candidatus Woesebacteria bacterium RIFCSPLOWO2_01_FULL_39_10b</name>
    <dbReference type="NCBI Taxonomy" id="1802517"/>
    <lineage>
        <taxon>Bacteria</taxon>
        <taxon>Candidatus Woeseibacteriota</taxon>
    </lineage>
</organism>
<comment type="caution">
    <text evidence="1">The sequence shown here is derived from an EMBL/GenBank/DDBJ whole genome shotgun (WGS) entry which is preliminary data.</text>
</comment>
<dbReference type="PANTHER" id="PTHR40080:SF1">
    <property type="entry name" value="TRPR-LIKE PROTEIN YERC_YECD"/>
    <property type="match status" value="1"/>
</dbReference>
<dbReference type="InterPro" id="IPR013368">
    <property type="entry name" value="YecD_YerC"/>
</dbReference>
<dbReference type="GO" id="GO:0003700">
    <property type="term" value="F:DNA-binding transcription factor activity"/>
    <property type="evidence" value="ECO:0007669"/>
    <property type="project" value="InterPro"/>
</dbReference>
<evidence type="ECO:0008006" key="3">
    <source>
        <dbReference type="Google" id="ProtNLM"/>
    </source>
</evidence>
<dbReference type="EMBL" id="MGHD01000005">
    <property type="protein sequence ID" value="OGM60303.1"/>
    <property type="molecule type" value="Genomic_DNA"/>
</dbReference>
<dbReference type="Gene3D" id="1.10.1270.10">
    <property type="entry name" value="TrpR-like"/>
    <property type="match status" value="1"/>
</dbReference>
<name>A0A1F8B8D5_9BACT</name>
<dbReference type="Proteomes" id="UP000176404">
    <property type="component" value="Unassembled WGS sequence"/>
</dbReference>
<gene>
    <name evidence="1" type="ORF">A2892_03080</name>
</gene>
<reference evidence="1 2" key="1">
    <citation type="journal article" date="2016" name="Nat. Commun.">
        <title>Thousands of microbial genomes shed light on interconnected biogeochemical processes in an aquifer system.</title>
        <authorList>
            <person name="Anantharaman K."/>
            <person name="Brown C.T."/>
            <person name="Hug L.A."/>
            <person name="Sharon I."/>
            <person name="Castelle C.J."/>
            <person name="Probst A.J."/>
            <person name="Thomas B.C."/>
            <person name="Singh A."/>
            <person name="Wilkins M.J."/>
            <person name="Karaoz U."/>
            <person name="Brodie E.L."/>
            <person name="Williams K.H."/>
            <person name="Hubbard S.S."/>
            <person name="Banfield J.F."/>
        </authorList>
    </citation>
    <scope>NUCLEOTIDE SEQUENCE [LARGE SCALE GENOMIC DNA]</scope>
</reference>
<dbReference type="InterPro" id="IPR038116">
    <property type="entry name" value="TrpR-like_sf"/>
</dbReference>
<sequence length="116" mass="13713">MRTSDRKLNPSLKKQVRKTFAQAIADLRDVDEAEKFLSDFFTASEYEVYTKRLAISYWLKRGRSYHNIRENIKVSSATIASVQEMMKKDGFKLIIKKIEAEEWASQWSEKIKKFIK</sequence>
<proteinExistence type="predicted"/>
<evidence type="ECO:0000313" key="1">
    <source>
        <dbReference type="EMBL" id="OGM60303.1"/>
    </source>
</evidence>